<dbReference type="OrthoDB" id="9802795at2"/>
<dbReference type="EC" id="3.1.11.6" evidence="5"/>
<evidence type="ECO:0000256" key="3">
    <source>
        <dbReference type="ARBA" id="ARBA00022801"/>
    </source>
</evidence>
<dbReference type="eggNOG" id="COG1570">
    <property type="taxonomic scope" value="Bacteria"/>
</dbReference>
<dbReference type="NCBIfam" id="TIGR00237">
    <property type="entry name" value="xseA"/>
    <property type="match status" value="1"/>
</dbReference>
<keyword evidence="4 5" id="KW-0269">Exonuclease</keyword>
<dbReference type="PANTHER" id="PTHR30008">
    <property type="entry name" value="EXODEOXYRIBONUCLEASE 7 LARGE SUBUNIT"/>
    <property type="match status" value="1"/>
</dbReference>
<accession>W6TEP2</accession>
<evidence type="ECO:0000256" key="5">
    <source>
        <dbReference type="HAMAP-Rule" id="MF_00378"/>
    </source>
</evidence>
<dbReference type="GO" id="GO:0008855">
    <property type="term" value="F:exodeoxyribonuclease VII activity"/>
    <property type="evidence" value="ECO:0007669"/>
    <property type="project" value="UniProtKB-UniRule"/>
</dbReference>
<evidence type="ECO:0000256" key="6">
    <source>
        <dbReference type="RuleBase" id="RU004355"/>
    </source>
</evidence>
<evidence type="ECO:0000256" key="2">
    <source>
        <dbReference type="ARBA" id="ARBA00022722"/>
    </source>
</evidence>
<reference evidence="9 10" key="1">
    <citation type="journal article" date="2014" name="FEMS Microbiol. Lett.">
        <title>Draft genome sequences of three Holospora species (Holospora obtusa, Holospora undulata, and Holospora elegans), endonuclear symbiotic bacteria of the ciliate Paramecium caudatum.</title>
        <authorList>
            <person name="Dohra H."/>
            <person name="Tanaka K."/>
            <person name="Suzuki T."/>
            <person name="Fujishima M."/>
            <person name="Suzuki H."/>
        </authorList>
    </citation>
    <scope>NUCLEOTIDE SEQUENCE [LARGE SCALE GENOMIC DNA]</scope>
    <source>
        <strain evidence="9 10">F1</strain>
    </source>
</reference>
<feature type="domain" description="Exonuclease VII large subunit C-terminal" evidence="7">
    <location>
        <begin position="124"/>
        <end position="431"/>
    </location>
</feature>
<dbReference type="InterPro" id="IPR025824">
    <property type="entry name" value="OB-fold_nuc-bd_dom"/>
</dbReference>
<dbReference type="CDD" id="cd04489">
    <property type="entry name" value="ExoVII_LU_OBF"/>
    <property type="match status" value="1"/>
</dbReference>
<dbReference type="GO" id="GO:0005737">
    <property type="term" value="C:cytoplasm"/>
    <property type="evidence" value="ECO:0007669"/>
    <property type="project" value="UniProtKB-SubCell"/>
</dbReference>
<evidence type="ECO:0000313" key="10">
    <source>
        <dbReference type="Proteomes" id="UP000019112"/>
    </source>
</evidence>
<evidence type="ECO:0000259" key="8">
    <source>
        <dbReference type="Pfam" id="PF13742"/>
    </source>
</evidence>
<organism evidence="9 10">
    <name type="scientific">Holospora obtusa F1</name>
    <dbReference type="NCBI Taxonomy" id="1399147"/>
    <lineage>
        <taxon>Bacteria</taxon>
        <taxon>Pseudomonadati</taxon>
        <taxon>Pseudomonadota</taxon>
        <taxon>Alphaproteobacteria</taxon>
        <taxon>Holosporales</taxon>
        <taxon>Holosporaceae</taxon>
        <taxon>Holospora</taxon>
    </lineage>
</organism>
<keyword evidence="10" id="KW-1185">Reference proteome</keyword>
<dbReference type="GO" id="GO:0003676">
    <property type="term" value="F:nucleic acid binding"/>
    <property type="evidence" value="ECO:0007669"/>
    <property type="project" value="InterPro"/>
</dbReference>
<dbReference type="RefSeq" id="WP_021827624.1">
    <property type="nucleotide sequence ID" value="NZ_AWTR02000052.1"/>
</dbReference>
<keyword evidence="2 5" id="KW-0540">Nuclease</keyword>
<sequence length="435" mass="50043">METSSALTVTELSIQLKQTLDKNFSQILVQGEISGYKCHISGHHYFSLKDDKNIIDGVCWKGTSLKMTLKDGMQVLCQGKVSVYGARSKYQILVSHLWEQGKGALLEQLERLKNKLQLEGIFDQKRPLPSFPQHLGILTSPTGAVIQDMLNRCKARWPCRITLFPIQVQGTRVAADVLLGLKYFHALPEKERPEILIIARGGGSIEDLWGFQEETLVRGVASSSIPTVSAIGHETDTTLVDYACDLRAPTPTAAIELVLPHRKELEERLKSLVKRVENNYNTFLEVCIIKYKNLIQHYREFERYPEEYLMQNLDDLWDKFYHSVKRYYERKQTLFLRLEAKIHQKWADTRWADAQISAWKERLIHNMSTQIQKKEETLKWMKHRLNSSSYKKILSRGFSLTQDTSGALITSSKNINSKQAIRIIWHDGSLTGHLD</sequence>
<protein>
    <recommendedName>
        <fullName evidence="5">Exodeoxyribonuclease 7 large subunit</fullName>
        <ecNumber evidence="5">3.1.11.6</ecNumber>
    </recommendedName>
    <alternativeName>
        <fullName evidence="5">Exodeoxyribonuclease VII large subunit</fullName>
        <shortName evidence="5">Exonuclease VII large subunit</shortName>
    </alternativeName>
</protein>
<dbReference type="GO" id="GO:0006308">
    <property type="term" value="P:DNA catabolic process"/>
    <property type="evidence" value="ECO:0007669"/>
    <property type="project" value="UniProtKB-UniRule"/>
</dbReference>
<proteinExistence type="inferred from homology"/>
<evidence type="ECO:0000256" key="4">
    <source>
        <dbReference type="ARBA" id="ARBA00022839"/>
    </source>
</evidence>
<evidence type="ECO:0000313" key="9">
    <source>
        <dbReference type="EMBL" id="ETZ07309.1"/>
    </source>
</evidence>
<comment type="subcellular location">
    <subcellularLocation>
        <location evidence="5 6">Cytoplasm</location>
    </subcellularLocation>
</comment>
<feature type="domain" description="OB-fold nucleic acid binding" evidence="8">
    <location>
        <begin position="7"/>
        <end position="96"/>
    </location>
</feature>
<comment type="catalytic activity">
    <reaction evidence="5 6">
        <text>Exonucleolytic cleavage in either 5'- to 3'- or 3'- to 5'-direction to yield nucleoside 5'-phosphates.</text>
        <dbReference type="EC" id="3.1.11.6"/>
    </reaction>
</comment>
<comment type="similarity">
    <text evidence="5 6">Belongs to the XseA family.</text>
</comment>
<comment type="subunit">
    <text evidence="5">Heterooligomer composed of large and small subunits.</text>
</comment>
<dbReference type="STRING" id="1399147.P618_200492"/>
<comment type="caution">
    <text evidence="9">The sequence shown here is derived from an EMBL/GenBank/DDBJ whole genome shotgun (WGS) entry which is preliminary data.</text>
</comment>
<dbReference type="Pfam" id="PF02601">
    <property type="entry name" value="Exonuc_VII_L"/>
    <property type="match status" value="1"/>
</dbReference>
<evidence type="ECO:0000256" key="1">
    <source>
        <dbReference type="ARBA" id="ARBA00022490"/>
    </source>
</evidence>
<keyword evidence="1 5" id="KW-0963">Cytoplasm</keyword>
<dbReference type="AlphaFoldDB" id="W6TEP2"/>
<dbReference type="EMBL" id="AWTR02000052">
    <property type="protein sequence ID" value="ETZ07309.1"/>
    <property type="molecule type" value="Genomic_DNA"/>
</dbReference>
<dbReference type="GO" id="GO:0009318">
    <property type="term" value="C:exodeoxyribonuclease VII complex"/>
    <property type="evidence" value="ECO:0007669"/>
    <property type="project" value="UniProtKB-UniRule"/>
</dbReference>
<dbReference type="InterPro" id="IPR020579">
    <property type="entry name" value="Exonuc_VII_lsu_C"/>
</dbReference>
<dbReference type="InterPro" id="IPR003753">
    <property type="entry name" value="Exonuc_VII_L"/>
</dbReference>
<dbReference type="PANTHER" id="PTHR30008:SF0">
    <property type="entry name" value="EXODEOXYRIBONUCLEASE 7 LARGE SUBUNIT"/>
    <property type="match status" value="1"/>
</dbReference>
<keyword evidence="3 5" id="KW-0378">Hydrolase</keyword>
<dbReference type="Pfam" id="PF13742">
    <property type="entry name" value="tRNA_anti_2"/>
    <property type="match status" value="1"/>
</dbReference>
<gene>
    <name evidence="5" type="primary">xseA</name>
    <name evidence="9" type="ORF">P618_200492</name>
</gene>
<comment type="function">
    <text evidence="5">Bidirectionally degrades single-stranded DNA into large acid-insoluble oligonucleotides, which are then degraded further into small acid-soluble oligonucleotides.</text>
</comment>
<evidence type="ECO:0000259" key="7">
    <source>
        <dbReference type="Pfam" id="PF02601"/>
    </source>
</evidence>
<dbReference type="HAMAP" id="MF_00378">
    <property type="entry name" value="Exonuc_7_L"/>
    <property type="match status" value="1"/>
</dbReference>
<name>W6TEP2_HOLOB</name>
<dbReference type="Proteomes" id="UP000019112">
    <property type="component" value="Unassembled WGS sequence"/>
</dbReference>